<dbReference type="Proteomes" id="UP000568664">
    <property type="component" value="Unassembled WGS sequence"/>
</dbReference>
<dbReference type="AlphaFoldDB" id="A0A7Y0LER3"/>
<dbReference type="RefSeq" id="WP_169076488.1">
    <property type="nucleotide sequence ID" value="NZ_JABBXH010000006.1"/>
</dbReference>
<accession>A0A7Y0LER3</accession>
<evidence type="ECO:0000313" key="1">
    <source>
        <dbReference type="EMBL" id="NMP33180.1"/>
    </source>
</evidence>
<reference evidence="1 2" key="1">
    <citation type="submission" date="2020-04" db="EMBL/GenBank/DDBJ databases">
        <title>Thalassotalea sp. M1531, isolated from the surface of marine red alga.</title>
        <authorList>
            <person name="Pang L."/>
            <person name="Lu D.-C."/>
        </authorList>
    </citation>
    <scope>NUCLEOTIDE SEQUENCE [LARGE SCALE GENOMIC DNA]</scope>
    <source>
        <strain evidence="1 2">M1531</strain>
    </source>
</reference>
<proteinExistence type="predicted"/>
<dbReference type="EMBL" id="JABBXH010000006">
    <property type="protein sequence ID" value="NMP33180.1"/>
    <property type="molecule type" value="Genomic_DNA"/>
</dbReference>
<evidence type="ECO:0000313" key="2">
    <source>
        <dbReference type="Proteomes" id="UP000568664"/>
    </source>
</evidence>
<sequence length="60" mass="6823">MEINLAEAWQKLGIKEDKEINDLLECSNAEAQDTLNLITYNDNLSPTLRASIKQYLTPVE</sequence>
<organism evidence="1 2">
    <name type="scientific">Thalassotalea algicola</name>
    <dbReference type="NCBI Taxonomy" id="2716224"/>
    <lineage>
        <taxon>Bacteria</taxon>
        <taxon>Pseudomonadati</taxon>
        <taxon>Pseudomonadota</taxon>
        <taxon>Gammaproteobacteria</taxon>
        <taxon>Alteromonadales</taxon>
        <taxon>Colwelliaceae</taxon>
        <taxon>Thalassotalea</taxon>
    </lineage>
</organism>
<protein>
    <submittedName>
        <fullName evidence="1">Uncharacterized protein</fullName>
    </submittedName>
</protein>
<comment type="caution">
    <text evidence="1">The sequence shown here is derived from an EMBL/GenBank/DDBJ whole genome shotgun (WGS) entry which is preliminary data.</text>
</comment>
<gene>
    <name evidence="1" type="ORF">HII17_16595</name>
</gene>
<name>A0A7Y0LER3_9GAMM</name>
<keyword evidence="2" id="KW-1185">Reference proteome</keyword>